<sequence length="454" mass="51616">MSEQDKYSDVESAWLTCKHNHIGDTVTINIAGTQFRTLITTLNKLPLTRLGKLSADFTYIAQPVPNEIYFDRDSMYFRPILNFYRTNILHFPHDLCVPLIRLELEFWGISECDLAPCCQEILENFDILEKEKGKLEKEFNSFKTIKTTHYEGGCESWKQRVWTFLNDPTSSRGAKVWTTFYLLLLFTSIWTVALDSIEGYRVERPVNTSLLKDNLQFSDHQMLYLQKGSHPFLIYADNVVTSLFTLELLVKICVTPDMRGFLKNVFTIIDLLWAVLHWCWFTMYMTIIDTVVNLGSVVPVFLLTFLGMMSLSLRVLRLSRIVCYSSGLQVMILTLKASGKEIGLLILLLLMGSMVFGPLIFYAEMSVSSPNIENIPVGFWWAVVTMTTVGYGDMYPSAVSGYVVGGVCVVLGMVFTGLPISVISANFTKYQAFARSIRSQERKGKTGETGMEVR</sequence>
<feature type="transmembrane region" description="Helical" evidence="12">
    <location>
        <begin position="265"/>
        <end position="285"/>
    </location>
</feature>
<gene>
    <name evidence="15" type="primary">LOC106170019</name>
</gene>
<keyword evidence="10 12" id="KW-0472">Membrane</keyword>
<dbReference type="Proteomes" id="UP000085678">
    <property type="component" value="Unplaced"/>
</dbReference>
<name>A0A1S3J427_LINAN</name>
<dbReference type="Gene3D" id="1.10.287.70">
    <property type="match status" value="1"/>
</dbReference>
<evidence type="ECO:0000256" key="2">
    <source>
        <dbReference type="ARBA" id="ARBA00022448"/>
    </source>
</evidence>
<evidence type="ECO:0000256" key="11">
    <source>
        <dbReference type="ARBA" id="ARBA00023303"/>
    </source>
</evidence>
<reference evidence="15" key="1">
    <citation type="submission" date="2025-08" db="UniProtKB">
        <authorList>
            <consortium name="RefSeq"/>
        </authorList>
    </citation>
    <scope>IDENTIFICATION</scope>
    <source>
        <tissue evidence="15">Gonads</tissue>
    </source>
</reference>
<evidence type="ECO:0000256" key="9">
    <source>
        <dbReference type="ARBA" id="ARBA00023065"/>
    </source>
</evidence>
<evidence type="ECO:0000256" key="12">
    <source>
        <dbReference type="SAM" id="Phobius"/>
    </source>
</evidence>
<dbReference type="STRING" id="7574.A0A1S3J427"/>
<dbReference type="InParanoid" id="A0A1S3J427"/>
<proteinExistence type="predicted"/>
<keyword evidence="2" id="KW-0813">Transport</keyword>
<keyword evidence="8 12" id="KW-1133">Transmembrane helix</keyword>
<dbReference type="OrthoDB" id="10025005at2759"/>
<dbReference type="InterPro" id="IPR005821">
    <property type="entry name" value="Ion_trans_dom"/>
</dbReference>
<feature type="transmembrane region" description="Helical" evidence="12">
    <location>
        <begin position="291"/>
        <end position="309"/>
    </location>
</feature>
<keyword evidence="11" id="KW-0407">Ion channel</keyword>
<evidence type="ECO:0000256" key="4">
    <source>
        <dbReference type="ARBA" id="ARBA00022692"/>
    </source>
</evidence>
<dbReference type="InterPro" id="IPR027359">
    <property type="entry name" value="Volt_channel_dom_sf"/>
</dbReference>
<dbReference type="Pfam" id="PF02214">
    <property type="entry name" value="BTB_2"/>
    <property type="match status" value="1"/>
</dbReference>
<dbReference type="SUPFAM" id="SSF81324">
    <property type="entry name" value="Voltage-gated potassium channels"/>
    <property type="match status" value="1"/>
</dbReference>
<feature type="transmembrane region" description="Helical" evidence="12">
    <location>
        <begin position="176"/>
        <end position="194"/>
    </location>
</feature>
<evidence type="ECO:0000256" key="1">
    <source>
        <dbReference type="ARBA" id="ARBA00004141"/>
    </source>
</evidence>
<dbReference type="PRINTS" id="PR01498">
    <property type="entry name" value="SHAWCHANNEL"/>
</dbReference>
<evidence type="ECO:0000256" key="10">
    <source>
        <dbReference type="ARBA" id="ARBA00023136"/>
    </source>
</evidence>
<evidence type="ECO:0000256" key="8">
    <source>
        <dbReference type="ARBA" id="ARBA00022989"/>
    </source>
</evidence>
<dbReference type="InterPro" id="IPR003131">
    <property type="entry name" value="T1-type_BTB"/>
</dbReference>
<dbReference type="PRINTS" id="PR00169">
    <property type="entry name" value="KCHANNEL"/>
</dbReference>
<dbReference type="KEGG" id="lak:106170019"/>
<evidence type="ECO:0000313" key="15">
    <source>
        <dbReference type="RefSeq" id="XP_013405187.1"/>
    </source>
</evidence>
<dbReference type="InterPro" id="IPR028325">
    <property type="entry name" value="VG_K_chnl"/>
</dbReference>
<dbReference type="PRINTS" id="PR01491">
    <property type="entry name" value="KVCHANNEL"/>
</dbReference>
<dbReference type="AlphaFoldDB" id="A0A1S3J427"/>
<evidence type="ECO:0000313" key="14">
    <source>
        <dbReference type="Proteomes" id="UP000085678"/>
    </source>
</evidence>
<dbReference type="GO" id="GO:0001508">
    <property type="term" value="P:action potential"/>
    <property type="evidence" value="ECO:0007669"/>
    <property type="project" value="TreeGrafter"/>
</dbReference>
<dbReference type="PANTHER" id="PTHR11537:SF254">
    <property type="entry name" value="POTASSIUM VOLTAGE-GATED CHANNEL PROTEIN SHAB"/>
    <property type="match status" value="1"/>
</dbReference>
<dbReference type="GO" id="GO:0008076">
    <property type="term" value="C:voltage-gated potassium channel complex"/>
    <property type="evidence" value="ECO:0007669"/>
    <property type="project" value="InterPro"/>
</dbReference>
<keyword evidence="14" id="KW-1185">Reference proteome</keyword>
<keyword evidence="4 12" id="KW-0812">Transmembrane</keyword>
<dbReference type="CDD" id="cd18317">
    <property type="entry name" value="BTB_POZ_Kv"/>
    <property type="match status" value="1"/>
</dbReference>
<evidence type="ECO:0000256" key="7">
    <source>
        <dbReference type="ARBA" id="ARBA00022958"/>
    </source>
</evidence>
<comment type="subcellular location">
    <subcellularLocation>
        <location evidence="1">Membrane</location>
        <topology evidence="1">Multi-pass membrane protein</topology>
    </subcellularLocation>
</comment>
<dbReference type="GeneID" id="106170019"/>
<feature type="transmembrane region" description="Helical" evidence="12">
    <location>
        <begin position="404"/>
        <end position="428"/>
    </location>
</feature>
<dbReference type="Gene3D" id="1.20.120.350">
    <property type="entry name" value="Voltage-gated potassium channels. Chain C"/>
    <property type="match status" value="1"/>
</dbReference>
<dbReference type="GO" id="GO:0005249">
    <property type="term" value="F:voltage-gated potassium channel activity"/>
    <property type="evidence" value="ECO:0007669"/>
    <property type="project" value="InterPro"/>
</dbReference>
<evidence type="ECO:0000256" key="6">
    <source>
        <dbReference type="ARBA" id="ARBA00022882"/>
    </source>
</evidence>
<dbReference type="InterPro" id="IPR000210">
    <property type="entry name" value="BTB/POZ_dom"/>
</dbReference>
<keyword evidence="3" id="KW-0633">Potassium transport</keyword>
<keyword evidence="9" id="KW-0406">Ion transport</keyword>
<accession>A0A1S3J427</accession>
<dbReference type="FunFam" id="1.10.287.70:FF:000028">
    <property type="entry name" value="potassium voltage-gated channel subfamily D member 3"/>
    <property type="match status" value="1"/>
</dbReference>
<dbReference type="Pfam" id="PF00520">
    <property type="entry name" value="Ion_trans"/>
    <property type="match status" value="1"/>
</dbReference>
<keyword evidence="5" id="KW-0631">Potassium channel</keyword>
<feature type="transmembrane region" description="Helical" evidence="12">
    <location>
        <begin position="344"/>
        <end position="363"/>
    </location>
</feature>
<evidence type="ECO:0000256" key="3">
    <source>
        <dbReference type="ARBA" id="ARBA00022538"/>
    </source>
</evidence>
<dbReference type="SUPFAM" id="SSF54695">
    <property type="entry name" value="POZ domain"/>
    <property type="match status" value="1"/>
</dbReference>
<dbReference type="InterPro" id="IPR003968">
    <property type="entry name" value="K_chnl_volt-dep_Kv"/>
</dbReference>
<dbReference type="Gene3D" id="3.30.710.10">
    <property type="entry name" value="Potassium Channel Kv1.1, Chain A"/>
    <property type="match status" value="1"/>
</dbReference>
<evidence type="ECO:0000259" key="13">
    <source>
        <dbReference type="SMART" id="SM00225"/>
    </source>
</evidence>
<feature type="domain" description="BTB" evidence="13">
    <location>
        <begin position="24"/>
        <end position="125"/>
    </location>
</feature>
<dbReference type="SMART" id="SM00225">
    <property type="entry name" value="BTB"/>
    <property type="match status" value="1"/>
</dbReference>
<keyword evidence="7" id="KW-0630">Potassium</keyword>
<dbReference type="GO" id="GO:0051260">
    <property type="term" value="P:protein homooligomerization"/>
    <property type="evidence" value="ECO:0007669"/>
    <property type="project" value="InterPro"/>
</dbReference>
<evidence type="ECO:0000256" key="5">
    <source>
        <dbReference type="ARBA" id="ARBA00022826"/>
    </source>
</evidence>
<organism evidence="14 15">
    <name type="scientific">Lingula anatina</name>
    <name type="common">Brachiopod</name>
    <name type="synonym">Lingula unguis</name>
    <dbReference type="NCBI Taxonomy" id="7574"/>
    <lineage>
        <taxon>Eukaryota</taxon>
        <taxon>Metazoa</taxon>
        <taxon>Spiralia</taxon>
        <taxon>Lophotrochozoa</taxon>
        <taxon>Brachiopoda</taxon>
        <taxon>Linguliformea</taxon>
        <taxon>Lingulata</taxon>
        <taxon>Lingulida</taxon>
        <taxon>Linguloidea</taxon>
        <taxon>Lingulidae</taxon>
        <taxon>Lingula</taxon>
    </lineage>
</organism>
<keyword evidence="6" id="KW-0851">Voltage-gated channel</keyword>
<feature type="transmembrane region" description="Helical" evidence="12">
    <location>
        <begin position="232"/>
        <end position="253"/>
    </location>
</feature>
<dbReference type="PANTHER" id="PTHR11537">
    <property type="entry name" value="VOLTAGE-GATED POTASSIUM CHANNEL"/>
    <property type="match status" value="1"/>
</dbReference>
<dbReference type="InterPro" id="IPR011333">
    <property type="entry name" value="SKP1/BTB/POZ_sf"/>
</dbReference>
<dbReference type="RefSeq" id="XP_013405187.1">
    <property type="nucleotide sequence ID" value="XM_013549733.1"/>
</dbReference>
<protein>
    <submittedName>
        <fullName evidence="15">Potassium voltage-gated channel subfamily C member 4-like</fullName>
    </submittedName>
</protein>
<dbReference type="InterPro" id="IPR003974">
    <property type="entry name" value="K_chnl_volt-dep_Kv3"/>
</dbReference>